<evidence type="ECO:0000259" key="12">
    <source>
        <dbReference type="PROSITE" id="PS51959"/>
    </source>
</evidence>
<keyword evidence="7 11" id="KW-0378">Hydrolase</keyword>
<keyword evidence="14" id="KW-1185">Reference proteome</keyword>
<evidence type="ECO:0000256" key="5">
    <source>
        <dbReference type="ARBA" id="ARBA00022723"/>
    </source>
</evidence>
<evidence type="ECO:0000313" key="14">
    <source>
        <dbReference type="Proteomes" id="UP001303046"/>
    </source>
</evidence>
<proteinExistence type="inferred from homology"/>
<evidence type="ECO:0000313" key="13">
    <source>
        <dbReference type="EMBL" id="KAK6726637.1"/>
    </source>
</evidence>
<sequence>MYLCVVLAATIVRALSQRLPPFDIKDAELLEFSMKLRDLDHNKARPGQIEIKYQDHTQSSDERDNAKERFFKKVDPDLFRKSSFLQLMAMMDNYNRQTGIAEPRTSVEEEKREIAAFLRTVLASEPFQKLFALLKQKGHPFTTSASNFRQWIEHLWFAHYSRAKGKLDTSGFEHVFMGEEKNNEVSGLHNWVRFYYLEKNVTENFDYKGFIVKRGKVMASLKFTWQKKLKRSGSILIGTSPEYDMALYTLCFLSRRGKELCKVEIDGCPLSITSYEMVQNGKVYIGTIYPTAGKMTNVCGMI</sequence>
<evidence type="ECO:0000256" key="1">
    <source>
        <dbReference type="ARBA" id="ARBA00001936"/>
    </source>
</evidence>
<evidence type="ECO:0000256" key="4">
    <source>
        <dbReference type="ARBA" id="ARBA00022722"/>
    </source>
</evidence>
<dbReference type="PANTHER" id="PTHR12439:SF11">
    <property type="entry name" value="URIDYLATE-SPECIFIC ENDORIBONUCLEASE"/>
    <property type="match status" value="1"/>
</dbReference>
<keyword evidence="4 11" id="KW-0540">Nuclease</keyword>
<evidence type="ECO:0000256" key="11">
    <source>
        <dbReference type="RuleBase" id="RU367085"/>
    </source>
</evidence>
<dbReference type="PROSITE" id="PS51959">
    <property type="entry name" value="ENDOU"/>
    <property type="match status" value="1"/>
</dbReference>
<evidence type="ECO:0000256" key="7">
    <source>
        <dbReference type="ARBA" id="ARBA00022801"/>
    </source>
</evidence>
<evidence type="ECO:0000256" key="3">
    <source>
        <dbReference type="ARBA" id="ARBA00011245"/>
    </source>
</evidence>
<feature type="signal peptide" evidence="11">
    <location>
        <begin position="1"/>
        <end position="16"/>
    </location>
</feature>
<protein>
    <recommendedName>
        <fullName evidence="12">EndoU domain-containing protein</fullName>
    </recommendedName>
</protein>
<keyword evidence="8 11" id="KW-0694">RNA-binding</keyword>
<accession>A0ABR1BJK3</accession>
<evidence type="ECO:0000256" key="9">
    <source>
        <dbReference type="ARBA" id="ARBA00023211"/>
    </source>
</evidence>
<name>A0ABR1BJK3_NECAM</name>
<evidence type="ECO:0000256" key="2">
    <source>
        <dbReference type="ARBA" id="ARBA00010168"/>
    </source>
</evidence>
<dbReference type="PANTHER" id="PTHR12439">
    <property type="entry name" value="PLACENTAL PROTEIN 11-RELATED"/>
    <property type="match status" value="1"/>
</dbReference>
<reference evidence="13 14" key="1">
    <citation type="submission" date="2023-08" db="EMBL/GenBank/DDBJ databases">
        <title>A Necator americanus chromosomal reference genome.</title>
        <authorList>
            <person name="Ilik V."/>
            <person name="Petrzelkova K.J."/>
            <person name="Pardy F."/>
            <person name="Fuh T."/>
            <person name="Niatou-Singa F.S."/>
            <person name="Gouil Q."/>
            <person name="Baker L."/>
            <person name="Ritchie M.E."/>
            <person name="Jex A.R."/>
            <person name="Gazzola D."/>
            <person name="Li H."/>
            <person name="Toshio Fujiwara R."/>
            <person name="Zhan B."/>
            <person name="Aroian R.V."/>
            <person name="Pafco B."/>
            <person name="Schwarz E.M."/>
        </authorList>
    </citation>
    <scope>NUCLEOTIDE SEQUENCE [LARGE SCALE GENOMIC DNA]</scope>
    <source>
        <strain evidence="13 14">Aroian</strain>
        <tissue evidence="13">Whole animal</tissue>
    </source>
</reference>
<dbReference type="CDD" id="cd21159">
    <property type="entry name" value="XendoU"/>
    <property type="match status" value="1"/>
</dbReference>
<gene>
    <name evidence="13" type="primary">Necator_chrI.g891</name>
    <name evidence="13" type="ORF">RB195_004767</name>
</gene>
<dbReference type="InterPro" id="IPR039787">
    <property type="entry name" value="ENDOU"/>
</dbReference>
<comment type="cofactor">
    <cofactor evidence="1 11">
        <name>Mn(2+)</name>
        <dbReference type="ChEBI" id="CHEBI:29035"/>
    </cofactor>
</comment>
<keyword evidence="6 11" id="KW-0255">Endonuclease</keyword>
<dbReference type="Proteomes" id="UP001303046">
    <property type="component" value="Unassembled WGS sequence"/>
</dbReference>
<keyword evidence="5 11" id="KW-0479">Metal-binding</keyword>
<feature type="chain" id="PRO_5044992957" description="EndoU domain-containing protein" evidence="11">
    <location>
        <begin position="17"/>
        <end position="302"/>
    </location>
</feature>
<keyword evidence="9 11" id="KW-0464">Manganese</keyword>
<feature type="domain" description="EndoU" evidence="12">
    <location>
        <begin position="25"/>
        <end position="294"/>
    </location>
</feature>
<comment type="caution">
    <text evidence="13">The sequence shown here is derived from an EMBL/GenBank/DDBJ whole genome shotgun (WGS) entry which is preliminary data.</text>
</comment>
<keyword evidence="10" id="KW-0456">Lyase</keyword>
<dbReference type="EMBL" id="JAVFWL010000001">
    <property type="protein sequence ID" value="KAK6726637.1"/>
    <property type="molecule type" value="Genomic_DNA"/>
</dbReference>
<comment type="subunit">
    <text evidence="3 11">Monomer.</text>
</comment>
<organism evidence="13 14">
    <name type="scientific">Necator americanus</name>
    <name type="common">Human hookworm</name>
    <dbReference type="NCBI Taxonomy" id="51031"/>
    <lineage>
        <taxon>Eukaryota</taxon>
        <taxon>Metazoa</taxon>
        <taxon>Ecdysozoa</taxon>
        <taxon>Nematoda</taxon>
        <taxon>Chromadorea</taxon>
        <taxon>Rhabditida</taxon>
        <taxon>Rhabditina</taxon>
        <taxon>Rhabditomorpha</taxon>
        <taxon>Strongyloidea</taxon>
        <taxon>Ancylostomatidae</taxon>
        <taxon>Bunostominae</taxon>
        <taxon>Necator</taxon>
    </lineage>
</organism>
<comment type="similarity">
    <text evidence="2 11">Belongs to the ENDOU family.</text>
</comment>
<dbReference type="Pfam" id="PF09412">
    <property type="entry name" value="XendoU"/>
    <property type="match status" value="1"/>
</dbReference>
<evidence type="ECO:0000256" key="6">
    <source>
        <dbReference type="ARBA" id="ARBA00022759"/>
    </source>
</evidence>
<dbReference type="InterPro" id="IPR018998">
    <property type="entry name" value="EndoU_C"/>
</dbReference>
<dbReference type="InterPro" id="IPR037227">
    <property type="entry name" value="EndoU-like"/>
</dbReference>
<evidence type="ECO:0000256" key="8">
    <source>
        <dbReference type="ARBA" id="ARBA00022884"/>
    </source>
</evidence>
<keyword evidence="11" id="KW-0732">Signal</keyword>
<evidence type="ECO:0000256" key="10">
    <source>
        <dbReference type="ARBA" id="ARBA00023239"/>
    </source>
</evidence>
<dbReference type="SUPFAM" id="SSF142877">
    <property type="entry name" value="EndoU-like"/>
    <property type="match status" value="1"/>
</dbReference>